<dbReference type="EMBL" id="BDSA01000013">
    <property type="protein sequence ID" value="GBE63080.1"/>
    <property type="molecule type" value="Genomic_DNA"/>
</dbReference>
<protein>
    <submittedName>
        <fullName evidence="1">Family transcriptional regulator, putative</fullName>
    </submittedName>
</protein>
<dbReference type="VEuPathDB" id="PiroplasmaDB:BOVATA_045730"/>
<reference evidence="1 2" key="1">
    <citation type="journal article" date="2017" name="BMC Genomics">
        <title>Whole-genome assembly of Babesia ovata and comparative genomics between closely related pathogens.</title>
        <authorList>
            <person name="Yamagishi J."/>
            <person name="Asada M."/>
            <person name="Hakimi H."/>
            <person name="Tanaka T.Q."/>
            <person name="Sugimoto C."/>
            <person name="Kawazu S."/>
        </authorList>
    </citation>
    <scope>NUCLEOTIDE SEQUENCE [LARGE SCALE GENOMIC DNA]</scope>
    <source>
        <strain evidence="1 2">Miyake</strain>
    </source>
</reference>
<accession>A0A2H6KJC5</accession>
<dbReference type="AlphaFoldDB" id="A0A2H6KJC5"/>
<dbReference type="GeneID" id="39876850"/>
<gene>
    <name evidence="1" type="ORF">BOVATA_045730</name>
</gene>
<evidence type="ECO:0000313" key="1">
    <source>
        <dbReference type="EMBL" id="GBE63080.1"/>
    </source>
</evidence>
<evidence type="ECO:0000313" key="2">
    <source>
        <dbReference type="Proteomes" id="UP000236319"/>
    </source>
</evidence>
<name>A0A2H6KJC5_9APIC</name>
<comment type="caution">
    <text evidence="1">The sequence shown here is derived from an EMBL/GenBank/DDBJ whole genome shotgun (WGS) entry which is preliminary data.</text>
</comment>
<dbReference type="Proteomes" id="UP000236319">
    <property type="component" value="Unassembled WGS sequence"/>
</dbReference>
<organism evidence="1 2">
    <name type="scientific">Babesia ovata</name>
    <dbReference type="NCBI Taxonomy" id="189622"/>
    <lineage>
        <taxon>Eukaryota</taxon>
        <taxon>Sar</taxon>
        <taxon>Alveolata</taxon>
        <taxon>Apicomplexa</taxon>
        <taxon>Aconoidasida</taxon>
        <taxon>Piroplasmida</taxon>
        <taxon>Babesiidae</taxon>
        <taxon>Babesia</taxon>
    </lineage>
</organism>
<keyword evidence="2" id="KW-1185">Reference proteome</keyword>
<proteinExistence type="predicted"/>
<dbReference type="RefSeq" id="XP_028869323.1">
    <property type="nucleotide sequence ID" value="XM_029013490.1"/>
</dbReference>
<sequence length="154" mass="17181">MTPDTDLLRDLQSSGVRMFLCGSIDSIILNRYGASRTLSDESPPPVVTEIAYAMKSCVIVFDARRRETNTALRSKSSKMFSLTKLSAFMYKSNKALHKPASRSVLKTASDVPPMCAQNSAIRTEMTLSESESRIVVRIISRRFSSREPGRRLSI</sequence>